<name>A0A915D6X0_9BILA</name>
<dbReference type="WBParaSite" id="jg15973">
    <property type="protein sequence ID" value="jg15973"/>
    <property type="gene ID" value="jg15973"/>
</dbReference>
<evidence type="ECO:0000313" key="7">
    <source>
        <dbReference type="Proteomes" id="UP000887574"/>
    </source>
</evidence>
<dbReference type="GO" id="GO:0003755">
    <property type="term" value="F:peptidyl-prolyl cis-trans isomerase activity"/>
    <property type="evidence" value="ECO:0007669"/>
    <property type="project" value="InterPro"/>
</dbReference>
<evidence type="ECO:0000256" key="3">
    <source>
        <dbReference type="ARBA" id="ARBA00022737"/>
    </source>
</evidence>
<evidence type="ECO:0000256" key="2">
    <source>
        <dbReference type="ARBA" id="ARBA00022490"/>
    </source>
</evidence>
<dbReference type="PANTHER" id="PTHR11242">
    <property type="entry name" value="ARYL HYDROCARBON RECEPTOR INTERACTING PROTEIN RELATED"/>
    <property type="match status" value="1"/>
</dbReference>
<accession>A0A915D6X0</accession>
<dbReference type="InterPro" id="IPR011990">
    <property type="entry name" value="TPR-like_helical_dom_sf"/>
</dbReference>
<keyword evidence="2" id="KW-0963">Cytoplasm</keyword>
<proteinExistence type="predicted"/>
<dbReference type="InterPro" id="IPR019734">
    <property type="entry name" value="TPR_rpt"/>
</dbReference>
<evidence type="ECO:0000259" key="6">
    <source>
        <dbReference type="PROSITE" id="PS51029"/>
    </source>
</evidence>
<dbReference type="Gene3D" id="1.25.40.10">
    <property type="entry name" value="Tetratricopeptide repeat domain"/>
    <property type="match status" value="1"/>
</dbReference>
<dbReference type="InterPro" id="IPR039663">
    <property type="entry name" value="AIP/AIPL1/TTC9"/>
</dbReference>
<evidence type="ECO:0000256" key="4">
    <source>
        <dbReference type="ARBA" id="ARBA00022803"/>
    </source>
</evidence>
<dbReference type="Gene3D" id="3.10.50.40">
    <property type="match status" value="1"/>
</dbReference>
<evidence type="ECO:0000256" key="1">
    <source>
        <dbReference type="ARBA" id="ARBA00004496"/>
    </source>
</evidence>
<dbReference type="SMART" id="SM00028">
    <property type="entry name" value="TPR"/>
    <property type="match status" value="3"/>
</dbReference>
<dbReference type="AlphaFoldDB" id="A0A915D6X0"/>
<sequence length="430" mass="49754">MSTSDDELFASPTKTSVEKPIKSLEEDSKADPILVKLIQEVKKERCLYDKFLKEYLNNTHRGPIWSRIAKSVGIEAYDFFAPTSKPFEKWKTLKKILHAGKGELHTFCTDTKAIFHYEILLPLVDVEKEGFPEHKDSYKSIDNTKKVWPEGYGKALELVFGKKFQLPILEKCVETMLVDEISRFDIDKSELLGYPTMSKKLRDISRVEVDKKYDPAKDGHHHHCAASGPIRTGYPILDELIESPKPLRFMIHLLEVLQPNEYQADSWQLNATQKLSSLEKSRQLGNELFSKKNYEQAAIKYKEALGVIDTLLLQEKPGDEEWKELDRKNIPFYLNLSQCFLSTGKYYEAIETASEVLKRDEWNEKALFRRAKARISTWDLDLAEFDLNLLLEHHPNLSSLVQEHMVLIGHKRKEKEVSDKVAYKAMFNAL</sequence>
<dbReference type="InterPro" id="IPR056277">
    <property type="entry name" value="PPIase_AIP"/>
</dbReference>
<dbReference type="SUPFAM" id="SSF48452">
    <property type="entry name" value="TPR-like"/>
    <property type="match status" value="1"/>
</dbReference>
<organism evidence="7 8">
    <name type="scientific">Ditylenchus dipsaci</name>
    <dbReference type="NCBI Taxonomy" id="166011"/>
    <lineage>
        <taxon>Eukaryota</taxon>
        <taxon>Metazoa</taxon>
        <taxon>Ecdysozoa</taxon>
        <taxon>Nematoda</taxon>
        <taxon>Chromadorea</taxon>
        <taxon>Rhabditida</taxon>
        <taxon>Tylenchina</taxon>
        <taxon>Tylenchomorpha</taxon>
        <taxon>Sphaerularioidea</taxon>
        <taxon>Anguinidae</taxon>
        <taxon>Anguininae</taxon>
        <taxon>Ditylenchus</taxon>
    </lineage>
</organism>
<dbReference type="Pfam" id="PF23322">
    <property type="entry name" value="PPIase_AIP"/>
    <property type="match status" value="1"/>
</dbReference>
<comment type="subcellular location">
    <subcellularLocation>
        <location evidence="1">Cytoplasm</location>
    </subcellularLocation>
</comment>
<feature type="region of interest" description="Disordered" evidence="5">
    <location>
        <begin position="1"/>
        <end position="22"/>
    </location>
</feature>
<keyword evidence="3" id="KW-0677">Repeat</keyword>
<keyword evidence="7" id="KW-1185">Reference proteome</keyword>
<keyword evidence="4" id="KW-0802">TPR repeat</keyword>
<evidence type="ECO:0000313" key="8">
    <source>
        <dbReference type="WBParaSite" id="jg15973"/>
    </source>
</evidence>
<reference evidence="8" key="1">
    <citation type="submission" date="2022-11" db="UniProtKB">
        <authorList>
            <consortium name="WormBaseParasite"/>
        </authorList>
    </citation>
    <scope>IDENTIFICATION</scope>
</reference>
<dbReference type="Pfam" id="PF10545">
    <property type="entry name" value="MADF_DNA_bdg"/>
    <property type="match status" value="1"/>
</dbReference>
<protein>
    <submittedName>
        <fullName evidence="8">MADF domain-containing protein</fullName>
    </submittedName>
</protein>
<dbReference type="PROSITE" id="PS51029">
    <property type="entry name" value="MADF"/>
    <property type="match status" value="1"/>
</dbReference>
<dbReference type="InterPro" id="IPR006578">
    <property type="entry name" value="MADF-dom"/>
</dbReference>
<feature type="domain" description="MADF" evidence="6">
    <location>
        <begin position="36"/>
        <end position="129"/>
    </location>
</feature>
<dbReference type="Proteomes" id="UP000887574">
    <property type="component" value="Unplaced"/>
</dbReference>
<dbReference type="SUPFAM" id="SSF54534">
    <property type="entry name" value="FKBP-like"/>
    <property type="match status" value="1"/>
</dbReference>
<dbReference type="InterPro" id="IPR046357">
    <property type="entry name" value="PPIase_dom_sf"/>
</dbReference>
<dbReference type="GO" id="GO:0005737">
    <property type="term" value="C:cytoplasm"/>
    <property type="evidence" value="ECO:0007669"/>
    <property type="project" value="UniProtKB-SubCell"/>
</dbReference>
<evidence type="ECO:0000256" key="5">
    <source>
        <dbReference type="SAM" id="MobiDB-lite"/>
    </source>
</evidence>
<dbReference type="PANTHER" id="PTHR11242:SF0">
    <property type="entry name" value="TPR_REGION DOMAIN-CONTAINING PROTEIN"/>
    <property type="match status" value="1"/>
</dbReference>